<dbReference type="RefSeq" id="WP_306876291.1">
    <property type="nucleotide sequence ID" value="NZ_JAUSRB010000004.1"/>
</dbReference>
<evidence type="ECO:0000313" key="2">
    <source>
        <dbReference type="Proteomes" id="UP001230426"/>
    </source>
</evidence>
<dbReference type="EMBL" id="JAUSRB010000004">
    <property type="protein sequence ID" value="MDP9870393.1"/>
    <property type="molecule type" value="Genomic_DNA"/>
</dbReference>
<dbReference type="Proteomes" id="UP001230426">
    <property type="component" value="Unassembled WGS sequence"/>
</dbReference>
<accession>A0ABT9RM72</accession>
<protein>
    <submittedName>
        <fullName evidence="1">Uncharacterized protein</fullName>
    </submittedName>
</protein>
<evidence type="ECO:0000313" key="1">
    <source>
        <dbReference type="EMBL" id="MDP9870393.1"/>
    </source>
</evidence>
<sequence>MTDGEFPTLPILCPACFFNLKDDGYPRAHQNATDGKTCSYELSPALLDFWSDPDA</sequence>
<keyword evidence="2" id="KW-1185">Reference proteome</keyword>
<proteinExistence type="predicted"/>
<gene>
    <name evidence="1" type="ORF">J2S55_009731</name>
</gene>
<comment type="caution">
    <text evidence="1">The sequence shown here is derived from an EMBL/GenBank/DDBJ whole genome shotgun (WGS) entry which is preliminary data.</text>
</comment>
<reference evidence="1 2" key="1">
    <citation type="submission" date="2023-07" db="EMBL/GenBank/DDBJ databases">
        <title>Sequencing the genomes of 1000 actinobacteria strains.</title>
        <authorList>
            <person name="Klenk H.-P."/>
        </authorList>
    </citation>
    <scope>NUCLEOTIDE SEQUENCE [LARGE SCALE GENOMIC DNA]</scope>
    <source>
        <strain evidence="1 2">DSM 44109</strain>
    </source>
</reference>
<name>A0ABT9RM72_9ACTN</name>
<organism evidence="1 2">
    <name type="scientific">Streptosporangium brasiliense</name>
    <dbReference type="NCBI Taxonomy" id="47480"/>
    <lineage>
        <taxon>Bacteria</taxon>
        <taxon>Bacillati</taxon>
        <taxon>Actinomycetota</taxon>
        <taxon>Actinomycetes</taxon>
        <taxon>Streptosporangiales</taxon>
        <taxon>Streptosporangiaceae</taxon>
        <taxon>Streptosporangium</taxon>
    </lineage>
</organism>